<feature type="compositionally biased region" description="Low complexity" evidence="1">
    <location>
        <begin position="1"/>
        <end position="14"/>
    </location>
</feature>
<feature type="region of interest" description="Disordered" evidence="1">
    <location>
        <begin position="1"/>
        <end position="53"/>
    </location>
</feature>
<organism evidence="2">
    <name type="scientific">uncultured Gemmatimonadota bacterium</name>
    <dbReference type="NCBI Taxonomy" id="203437"/>
    <lineage>
        <taxon>Bacteria</taxon>
        <taxon>Pseudomonadati</taxon>
        <taxon>Gemmatimonadota</taxon>
        <taxon>environmental samples</taxon>
    </lineage>
</organism>
<sequence length="53" mass="5465">FAVFAQQGDASQDGGAAGHRPHPYAGCARGPAIRRHRARRAGRGGEEAAGQPL</sequence>
<protein>
    <submittedName>
        <fullName evidence="2">Uncharacterized protein</fullName>
    </submittedName>
</protein>
<proteinExistence type="predicted"/>
<feature type="non-terminal residue" evidence="2">
    <location>
        <position position="1"/>
    </location>
</feature>
<dbReference type="AlphaFoldDB" id="A0A6J4KU71"/>
<name>A0A6J4KU71_9BACT</name>
<evidence type="ECO:0000256" key="1">
    <source>
        <dbReference type="SAM" id="MobiDB-lite"/>
    </source>
</evidence>
<feature type="non-terminal residue" evidence="2">
    <location>
        <position position="53"/>
    </location>
</feature>
<gene>
    <name evidence="2" type="ORF">AVDCRST_MAG89-1361</name>
</gene>
<accession>A0A6J4KU71</accession>
<evidence type="ECO:0000313" key="2">
    <source>
        <dbReference type="EMBL" id="CAA9315253.1"/>
    </source>
</evidence>
<reference evidence="2" key="1">
    <citation type="submission" date="2020-02" db="EMBL/GenBank/DDBJ databases">
        <authorList>
            <person name="Meier V. D."/>
        </authorList>
    </citation>
    <scope>NUCLEOTIDE SEQUENCE</scope>
    <source>
        <strain evidence="2">AVDCRST_MAG89</strain>
    </source>
</reference>
<dbReference type="EMBL" id="CADCTV010000300">
    <property type="protein sequence ID" value="CAA9315253.1"/>
    <property type="molecule type" value="Genomic_DNA"/>
</dbReference>
<feature type="compositionally biased region" description="Basic residues" evidence="1">
    <location>
        <begin position="32"/>
        <end position="42"/>
    </location>
</feature>